<proteinExistence type="predicted"/>
<dbReference type="EMBL" id="BMIK01000003">
    <property type="protein sequence ID" value="GGC23457.1"/>
    <property type="molecule type" value="Genomic_DNA"/>
</dbReference>
<evidence type="ECO:0000313" key="7">
    <source>
        <dbReference type="Proteomes" id="UP000597338"/>
    </source>
</evidence>
<protein>
    <recommendedName>
        <fullName evidence="8">DoxX-like family protein</fullName>
    </recommendedName>
</protein>
<evidence type="ECO:0000256" key="1">
    <source>
        <dbReference type="ARBA" id="ARBA00004141"/>
    </source>
</evidence>
<feature type="transmembrane region" description="Helical" evidence="5">
    <location>
        <begin position="99"/>
        <end position="115"/>
    </location>
</feature>
<accession>A0ABQ1LFL5</accession>
<dbReference type="Pfam" id="PF13564">
    <property type="entry name" value="DoxX_2"/>
    <property type="match status" value="1"/>
</dbReference>
<dbReference type="RefSeq" id="WP_188748978.1">
    <property type="nucleotide sequence ID" value="NZ_BMIK01000003.1"/>
</dbReference>
<sequence length="134" mass="14978">MKKRNKIIYWIATAWLSLGMLSTGIVQLIKMKEEVTNIEQLGYPVYLLTLIGIWKILGVIAILIPKFALLKEWAYAGFFFAMTGAIFSHLAGGNGAKELFGPVLLLVLTVVSWYFRPADRKISPTGGTRKSDEK</sequence>
<keyword evidence="2 5" id="KW-0812">Transmembrane</keyword>
<dbReference type="InterPro" id="IPR016944">
    <property type="entry name" value="UCP030066"/>
</dbReference>
<feature type="transmembrane region" description="Helical" evidence="5">
    <location>
        <begin position="73"/>
        <end position="93"/>
    </location>
</feature>
<comment type="subcellular location">
    <subcellularLocation>
        <location evidence="1">Membrane</location>
        <topology evidence="1">Multi-pass membrane protein</topology>
    </subcellularLocation>
</comment>
<dbReference type="InterPro" id="IPR032808">
    <property type="entry name" value="DoxX"/>
</dbReference>
<evidence type="ECO:0000313" key="6">
    <source>
        <dbReference type="EMBL" id="GGC23457.1"/>
    </source>
</evidence>
<dbReference type="PIRSF" id="PIRSF030066">
    <property type="entry name" value="UCP030066"/>
    <property type="match status" value="1"/>
</dbReference>
<organism evidence="6 7">
    <name type="scientific">Parapedobacter defluvii</name>
    <dbReference type="NCBI Taxonomy" id="2045106"/>
    <lineage>
        <taxon>Bacteria</taxon>
        <taxon>Pseudomonadati</taxon>
        <taxon>Bacteroidota</taxon>
        <taxon>Sphingobacteriia</taxon>
        <taxon>Sphingobacteriales</taxon>
        <taxon>Sphingobacteriaceae</taxon>
        <taxon>Parapedobacter</taxon>
    </lineage>
</organism>
<keyword evidence="3 5" id="KW-1133">Transmembrane helix</keyword>
<name>A0ABQ1LFL5_9SPHI</name>
<evidence type="ECO:0000256" key="2">
    <source>
        <dbReference type="ARBA" id="ARBA00022692"/>
    </source>
</evidence>
<gene>
    <name evidence="6" type="ORF">GCM10011386_14240</name>
</gene>
<feature type="transmembrane region" description="Helical" evidence="5">
    <location>
        <begin position="7"/>
        <end position="29"/>
    </location>
</feature>
<dbReference type="Proteomes" id="UP000597338">
    <property type="component" value="Unassembled WGS sequence"/>
</dbReference>
<evidence type="ECO:0000256" key="3">
    <source>
        <dbReference type="ARBA" id="ARBA00022989"/>
    </source>
</evidence>
<comment type="caution">
    <text evidence="6">The sequence shown here is derived from an EMBL/GenBank/DDBJ whole genome shotgun (WGS) entry which is preliminary data.</text>
</comment>
<keyword evidence="4 5" id="KW-0472">Membrane</keyword>
<reference evidence="7" key="1">
    <citation type="journal article" date="2019" name="Int. J. Syst. Evol. Microbiol.">
        <title>The Global Catalogue of Microorganisms (GCM) 10K type strain sequencing project: providing services to taxonomists for standard genome sequencing and annotation.</title>
        <authorList>
            <consortium name="The Broad Institute Genomics Platform"/>
            <consortium name="The Broad Institute Genome Sequencing Center for Infectious Disease"/>
            <person name="Wu L."/>
            <person name="Ma J."/>
        </authorList>
    </citation>
    <scope>NUCLEOTIDE SEQUENCE [LARGE SCALE GENOMIC DNA]</scope>
    <source>
        <strain evidence="7">CGMCC 1.15342</strain>
    </source>
</reference>
<evidence type="ECO:0008006" key="8">
    <source>
        <dbReference type="Google" id="ProtNLM"/>
    </source>
</evidence>
<evidence type="ECO:0000256" key="5">
    <source>
        <dbReference type="SAM" id="Phobius"/>
    </source>
</evidence>
<keyword evidence="7" id="KW-1185">Reference proteome</keyword>
<feature type="transmembrane region" description="Helical" evidence="5">
    <location>
        <begin position="41"/>
        <end position="64"/>
    </location>
</feature>
<evidence type="ECO:0000256" key="4">
    <source>
        <dbReference type="ARBA" id="ARBA00023136"/>
    </source>
</evidence>